<feature type="compositionally biased region" description="Basic and acidic residues" evidence="7">
    <location>
        <begin position="187"/>
        <end position="201"/>
    </location>
</feature>
<dbReference type="HOGENOM" id="CLU_1181146_0_0_1"/>
<dbReference type="OrthoDB" id="437078at2759"/>
<dbReference type="Pfam" id="PF07962">
    <property type="entry name" value="Swi3"/>
    <property type="match status" value="1"/>
</dbReference>
<evidence type="ECO:0000259" key="8">
    <source>
        <dbReference type="Pfam" id="PF07962"/>
    </source>
</evidence>
<dbReference type="GO" id="GO:0000076">
    <property type="term" value="P:DNA replication checkpoint signaling"/>
    <property type="evidence" value="ECO:0007669"/>
    <property type="project" value="UniProtKB-UniRule"/>
</dbReference>
<dbReference type="EMBL" id="DS268503">
    <property type="protein sequence ID" value="EFP13175.1"/>
    <property type="molecule type" value="Genomic_DNA"/>
</dbReference>
<dbReference type="FunCoup" id="E3N008">
    <property type="interactions" value="1665"/>
</dbReference>
<dbReference type="AlphaFoldDB" id="E3N008"/>
<evidence type="ECO:0000256" key="6">
    <source>
        <dbReference type="RuleBase" id="RU366049"/>
    </source>
</evidence>
<dbReference type="PANTHER" id="PTHR13220">
    <property type="entry name" value="TIMELESS INTERACTING-RELATED"/>
    <property type="match status" value="1"/>
</dbReference>
<dbReference type="InterPro" id="IPR040038">
    <property type="entry name" value="TIPIN/Csm3/Swi3"/>
</dbReference>
<evidence type="ECO:0000256" key="3">
    <source>
        <dbReference type="ARBA" id="ARBA00022763"/>
    </source>
</evidence>
<gene>
    <name evidence="9" type="ORF">CRE_08460</name>
</gene>
<feature type="compositionally biased region" description="Basic and acidic residues" evidence="7">
    <location>
        <begin position="26"/>
        <end position="38"/>
    </location>
</feature>
<comment type="subcellular location">
    <subcellularLocation>
        <location evidence="1 6">Nucleus</location>
    </subcellularLocation>
</comment>
<feature type="region of interest" description="Disordered" evidence="7">
    <location>
        <begin position="1"/>
        <end position="38"/>
    </location>
</feature>
<sequence length="238" mass="27377">MDEMDDFFGNDDMDRESSPIGDEAIEDNRGEESKKKIIEPKLLRTKKLTNPRLALNESTLTGPKGISALKDTFKNFKPNPKDDPYTNLDKLMKKYAYWGHLMFPKMKTEDVLSRVETLGTRRQLKVYLMKQRLGESTDELENDEKSGRKIGGKGIIDDGAEDDEEAEPNDYLFDDLPGEESPQNSKKLVDSPKKPAIHVDHGDEEEEFRLAEEQRLRELEEAAADEIMEDFDDMNNDW</sequence>
<protein>
    <recommendedName>
        <fullName evidence="6">TIMELESS-interacting protein</fullName>
    </recommendedName>
</protein>
<evidence type="ECO:0000256" key="4">
    <source>
        <dbReference type="ARBA" id="ARBA00023242"/>
    </source>
</evidence>
<feature type="compositionally biased region" description="Acidic residues" evidence="7">
    <location>
        <begin position="158"/>
        <end position="178"/>
    </location>
</feature>
<keyword evidence="10" id="KW-1185">Reference proteome</keyword>
<evidence type="ECO:0000256" key="5">
    <source>
        <dbReference type="ARBA" id="ARBA00023306"/>
    </source>
</evidence>
<feature type="compositionally biased region" description="Acidic residues" evidence="7">
    <location>
        <begin position="1"/>
        <end position="14"/>
    </location>
</feature>
<reference evidence="9" key="1">
    <citation type="submission" date="2007-07" db="EMBL/GenBank/DDBJ databases">
        <title>PCAP assembly of the Caenorhabditis remanei genome.</title>
        <authorList>
            <consortium name="The Caenorhabditis remanei Sequencing Consortium"/>
            <person name="Wilson R.K."/>
        </authorList>
    </citation>
    <scope>NUCLEOTIDE SEQUENCE [LARGE SCALE GENOMIC DNA]</scope>
    <source>
        <strain evidence="9">PB4641</strain>
    </source>
</reference>
<dbReference type="GO" id="GO:0031297">
    <property type="term" value="P:replication fork processing"/>
    <property type="evidence" value="ECO:0007669"/>
    <property type="project" value="UniProtKB-UniRule"/>
</dbReference>
<dbReference type="GO" id="GO:0043111">
    <property type="term" value="P:replication fork arrest"/>
    <property type="evidence" value="ECO:0007669"/>
    <property type="project" value="TreeGrafter"/>
</dbReference>
<comment type="similarity">
    <text evidence="2 6">Belongs to the CSM3 family.</text>
</comment>
<dbReference type="InterPro" id="IPR012923">
    <property type="entry name" value="Csm3"/>
</dbReference>
<accession>E3N008</accession>
<dbReference type="STRING" id="31234.E3N008"/>
<evidence type="ECO:0000313" key="9">
    <source>
        <dbReference type="EMBL" id="EFP13175.1"/>
    </source>
</evidence>
<dbReference type="KEGG" id="crq:GCK72_003067"/>
<dbReference type="PANTHER" id="PTHR13220:SF11">
    <property type="entry name" value="TIMELESS-INTERACTING PROTEIN"/>
    <property type="match status" value="1"/>
</dbReference>
<dbReference type="GO" id="GO:0003677">
    <property type="term" value="F:DNA binding"/>
    <property type="evidence" value="ECO:0007669"/>
    <property type="project" value="TreeGrafter"/>
</dbReference>
<evidence type="ECO:0000256" key="1">
    <source>
        <dbReference type="ARBA" id="ARBA00004123"/>
    </source>
</evidence>
<keyword evidence="5 6" id="KW-0131">Cell cycle</keyword>
<keyword evidence="3 6" id="KW-0227">DNA damage</keyword>
<dbReference type="RefSeq" id="XP_003098236.2">
    <property type="nucleotide sequence ID" value="XM_003098188.2"/>
</dbReference>
<dbReference type="GO" id="GO:0031298">
    <property type="term" value="C:replication fork protection complex"/>
    <property type="evidence" value="ECO:0007669"/>
    <property type="project" value="TreeGrafter"/>
</dbReference>
<feature type="region of interest" description="Disordered" evidence="7">
    <location>
        <begin position="136"/>
        <end position="208"/>
    </location>
</feature>
<evidence type="ECO:0000256" key="7">
    <source>
        <dbReference type="SAM" id="MobiDB-lite"/>
    </source>
</evidence>
<proteinExistence type="inferred from homology"/>
<dbReference type="GO" id="GO:0006974">
    <property type="term" value="P:DNA damage response"/>
    <property type="evidence" value="ECO:0007669"/>
    <property type="project" value="UniProtKB-KW"/>
</dbReference>
<dbReference type="Proteomes" id="UP000008281">
    <property type="component" value="Unassembled WGS sequence"/>
</dbReference>
<comment type="function">
    <text evidence="6">Plays an important role in the control of DNA replication and the maintenance of replication fork stability.</text>
</comment>
<evidence type="ECO:0000313" key="10">
    <source>
        <dbReference type="Proteomes" id="UP000008281"/>
    </source>
</evidence>
<feature type="domain" description="Chromosome segregation in meiosis protein 3" evidence="8">
    <location>
        <begin position="55"/>
        <end position="135"/>
    </location>
</feature>
<name>E3N008_CAERE</name>
<dbReference type="eggNOG" id="KOG3004">
    <property type="taxonomic scope" value="Eukaryota"/>
</dbReference>
<evidence type="ECO:0000256" key="2">
    <source>
        <dbReference type="ARBA" id="ARBA00006075"/>
    </source>
</evidence>
<dbReference type="InParanoid" id="E3N008"/>
<dbReference type="GeneID" id="9800623"/>
<dbReference type="OMA" id="MKKYAYW"/>
<organism evidence="10">
    <name type="scientific">Caenorhabditis remanei</name>
    <name type="common">Caenorhabditis vulgaris</name>
    <dbReference type="NCBI Taxonomy" id="31234"/>
    <lineage>
        <taxon>Eukaryota</taxon>
        <taxon>Metazoa</taxon>
        <taxon>Ecdysozoa</taxon>
        <taxon>Nematoda</taxon>
        <taxon>Chromadorea</taxon>
        <taxon>Rhabditida</taxon>
        <taxon>Rhabditina</taxon>
        <taxon>Rhabditomorpha</taxon>
        <taxon>Rhabditoidea</taxon>
        <taxon>Rhabditidae</taxon>
        <taxon>Peloderinae</taxon>
        <taxon>Caenorhabditis</taxon>
    </lineage>
</organism>
<keyword evidence="4 6" id="KW-0539">Nucleus</keyword>
<dbReference type="CTD" id="9800623"/>